<name>Q9FZF4_ARATH</name>
<dbReference type="InterPro" id="IPR017451">
    <property type="entry name" value="F-box-assoc_interact_dom"/>
</dbReference>
<protein>
    <submittedName>
        <fullName evidence="2">T2E6.15</fullName>
    </submittedName>
</protein>
<dbReference type="EMBL" id="AC012463">
    <property type="protein sequence ID" value="AAF99790.1"/>
    <property type="molecule type" value="Genomic_DNA"/>
</dbReference>
<reference evidence="2" key="3">
    <citation type="submission" date="2000-08" db="EMBL/GenBank/DDBJ databases">
        <authorList>
            <person name="Cheuk R."/>
            <person name="Shinn P."/>
            <person name="Brooks S."/>
            <person name="Buehler E."/>
            <person name="Chao Q."/>
            <person name="Johnson-Hopson C."/>
            <person name="Khan S."/>
            <person name="Kim C."/>
            <person name="Altafi H."/>
            <person name="Bei B."/>
            <person name="Chin C."/>
            <person name="Chiou J."/>
            <person name="Choi E."/>
            <person name="Conn L."/>
            <person name="Conway A."/>
            <person name="Gonzalez A."/>
            <person name="Hansen N."/>
            <person name="Howing B."/>
            <person name="Koo T."/>
            <person name="Lam B."/>
            <person name="Lee J."/>
            <person name="Lenz C."/>
            <person name="Li J."/>
            <person name="Liu A."/>
            <person name="Liu J."/>
            <person name="Liu S."/>
            <person name="Mukharsky N."/>
            <person name="Nguyen M."/>
            <person name="Palm C."/>
            <person name="Pham P."/>
            <person name="Sakano H."/>
            <person name="Schwartz J."/>
            <person name="Southwick A."/>
            <person name="Thaveri A."/>
            <person name="Toriumi M."/>
            <person name="Vaysberg M."/>
            <person name="Yu G."/>
            <person name="Davis R."/>
            <person name="Federspiel N."/>
            <person name="Theologis A."/>
            <person name="Ecker J."/>
        </authorList>
    </citation>
    <scope>NUCLEOTIDE SEQUENCE</scope>
</reference>
<accession>Q9FZF4</accession>
<dbReference type="InterPro" id="IPR013187">
    <property type="entry name" value="F-box-assoc_dom_typ3"/>
</dbReference>
<proteinExistence type="predicted"/>
<evidence type="ECO:0000313" key="2">
    <source>
        <dbReference type="EMBL" id="AAF99790.1"/>
    </source>
</evidence>
<dbReference type="NCBIfam" id="TIGR01640">
    <property type="entry name" value="F_box_assoc_1"/>
    <property type="match status" value="1"/>
</dbReference>
<dbReference type="AlphaFoldDB" id="Q9FZF4"/>
<evidence type="ECO:0000259" key="1">
    <source>
        <dbReference type="Pfam" id="PF08268"/>
    </source>
</evidence>
<dbReference type="PANTHER" id="PTHR31111:SF119">
    <property type="entry name" value="F-BOX DOMAIN-CONTAINING PROTEIN"/>
    <property type="match status" value="1"/>
</dbReference>
<reference evidence="2" key="2">
    <citation type="submission" date="2000-08" db="EMBL/GenBank/DDBJ databases">
        <title>Genomic sequence for Arabidopsis thaliana BAC T2E6 from chromosome I.</title>
        <authorList>
            <person name="Chao Q."/>
            <person name="Brooks S."/>
            <person name="Buehler E."/>
            <person name="Johnson-Hopson C."/>
            <person name="Khan S."/>
            <person name="Kim C."/>
            <person name="Shinn P."/>
            <person name="Altafi H."/>
            <person name="Bei Q."/>
            <person name="Chin C."/>
            <person name="Chiou J."/>
            <person name="Choi E."/>
            <person name="Conn L."/>
            <person name="Conway A."/>
            <person name="Gonzales A."/>
            <person name="Hansen N."/>
            <person name="Howng B."/>
            <person name="Koo T."/>
            <person name="Lam B."/>
            <person name="Lee J."/>
            <person name="Lenz C."/>
            <person name="Li J."/>
            <person name="Liu A."/>
            <person name="Liu K."/>
            <person name="Liu S."/>
            <person name="Mukharsky N."/>
            <person name="Nguyen M."/>
            <person name="Palm C."/>
            <person name="Pham P."/>
            <person name="Sakano H."/>
            <person name="Schwartz J."/>
            <person name="Southwick A."/>
            <person name="Thaveri A."/>
            <person name="Toriumi M."/>
            <person name="Vaysberg M."/>
            <person name="Yu G."/>
            <person name="Federspiel N.A."/>
            <person name="Theologis A."/>
            <person name="Ecker J.R."/>
        </authorList>
    </citation>
    <scope>NUCLEOTIDE SEQUENCE</scope>
</reference>
<feature type="domain" description="F-box associated beta-propeller type 3" evidence="1">
    <location>
        <begin position="37"/>
        <end position="141"/>
    </location>
</feature>
<reference key="1">
    <citation type="journal article" date="2000" name="Nature">
        <title>Sequence and analysis of chromosome 1 of the plant Arabidopsis thaliana.</title>
        <authorList>
            <person name="Theologis A."/>
            <person name="Ecker J.R."/>
            <person name="Palm C.J."/>
            <person name="Federspiel N.A."/>
            <person name="Kaul S."/>
            <person name="White O."/>
            <person name="Alonso J."/>
            <person name="Altafi H."/>
            <person name="Araujo R."/>
            <person name="Bowman C.L."/>
            <person name="Brooks S.Y."/>
            <person name="Buehler E."/>
            <person name="Chan A."/>
            <person name="Chao Q."/>
            <person name="Chen H."/>
            <person name="Cheuk R.F."/>
            <person name="Chin C.W."/>
            <person name="Chung M.K."/>
            <person name="Conn L."/>
            <person name="Conway A.B."/>
            <person name="Conway A.R."/>
            <person name="Creasy T.H."/>
            <person name="Dewar K."/>
            <person name="Dunn P."/>
            <person name="Etgu P."/>
            <person name="Feldblyum T.V."/>
            <person name="Feng J."/>
            <person name="Fong B."/>
            <person name="Fujii C.Y."/>
            <person name="Gill J.E."/>
            <person name="Goldsmith A.D."/>
            <person name="Haas B."/>
            <person name="Hansen N.F."/>
            <person name="Hughes B."/>
            <person name="Huizar L."/>
            <person name="Hunter J.L."/>
            <person name="Jenkins J."/>
            <person name="Johnson-Hopson C."/>
            <person name="Khan S."/>
            <person name="Khaykin E."/>
            <person name="Kim C.J."/>
            <person name="Koo H.L."/>
            <person name="Kremenetskaia I."/>
            <person name="Kurtz D.B."/>
            <person name="Kwan A."/>
            <person name="Lam B."/>
            <person name="Langin-Hooper S."/>
            <person name="Lee A."/>
            <person name="Lee J.M."/>
            <person name="Lenz C.A."/>
            <person name="Li J.H."/>
            <person name="Li Y."/>
            <person name="Lin X."/>
            <person name="Liu S.X."/>
            <person name="Liu Z.A."/>
            <person name="Luros J.S."/>
            <person name="Maiti R."/>
            <person name="Marziali A."/>
            <person name="Militscher J."/>
            <person name="Miranda M."/>
            <person name="Nguyen M."/>
            <person name="Nierman W.C."/>
            <person name="Osborne B.I."/>
            <person name="Pai G."/>
            <person name="Peterson J."/>
            <person name="Pham P.K."/>
            <person name="Rizzo M."/>
            <person name="Rooney T."/>
            <person name="Rowley D."/>
            <person name="Sakano H."/>
            <person name="Salzberg S.L."/>
            <person name="Schwartz J.R."/>
            <person name="Shinn P."/>
            <person name="Southwick A.M."/>
            <person name="Sun H."/>
            <person name="Tallon L.J."/>
            <person name="Tambunga G."/>
            <person name="Toriumi M.J."/>
            <person name="Town C.D."/>
            <person name="Utterback T."/>
            <person name="Van Aken S."/>
            <person name="Vaysberg M."/>
            <person name="Vysotskaia V.S."/>
            <person name="Walker M."/>
            <person name="Wu D."/>
            <person name="Yu G."/>
            <person name="Fraser C.M."/>
            <person name="Venter J.C."/>
            <person name="Davis R.W."/>
        </authorList>
    </citation>
    <scope>NUCLEOTIDE SEQUENCE [LARGE SCALE GENOMIC DNA]</scope>
    <source>
        <strain>cv. Columbia</strain>
    </source>
</reference>
<organism evidence="2">
    <name type="scientific">Arabidopsis thaliana</name>
    <name type="common">Mouse-ear cress</name>
    <dbReference type="NCBI Taxonomy" id="3702"/>
    <lineage>
        <taxon>Eukaryota</taxon>
        <taxon>Viridiplantae</taxon>
        <taxon>Streptophyta</taxon>
        <taxon>Embryophyta</taxon>
        <taxon>Tracheophyta</taxon>
        <taxon>Spermatophyta</taxon>
        <taxon>Magnoliopsida</taxon>
        <taxon>eudicotyledons</taxon>
        <taxon>Gunneridae</taxon>
        <taxon>Pentapetalae</taxon>
        <taxon>rosids</taxon>
        <taxon>malvids</taxon>
        <taxon>Brassicales</taxon>
        <taxon>Brassicaceae</taxon>
        <taxon>Camelineae</taxon>
        <taxon>Arabidopsis</taxon>
    </lineage>
</organism>
<dbReference type="PANTHER" id="PTHR31111">
    <property type="entry name" value="BNAA05G37150D PROTEIN-RELATED"/>
    <property type="match status" value="1"/>
</dbReference>
<dbReference type="Pfam" id="PF08268">
    <property type="entry name" value="FBA_3"/>
    <property type="match status" value="1"/>
</dbReference>
<sequence>MSKLWLSISTDPYFINLLETRSPVSTAESFATPTVWNASTIELLTYEGRLACVEKRTMKDGIRKHSITLWILADAEKHKWSSKDVLVLSSHYDGSLRTCFKLKGCTHNGEFIYVSSTFRKMDYILFCDPVKNSFRRFKLNKRNRR</sequence>